<keyword evidence="2" id="KW-1185">Reference proteome</keyword>
<reference evidence="1" key="1">
    <citation type="submission" date="2024-08" db="EMBL/GenBank/DDBJ databases">
        <title>Lentilactobacillus sp. nov., isolated from tree bark.</title>
        <authorList>
            <person name="Phuengjayaem S."/>
            <person name="Tanasupawat S."/>
        </authorList>
    </citation>
    <scope>NUCLEOTIDE SEQUENCE</scope>
    <source>
        <strain evidence="1">SPB1-3</strain>
    </source>
</reference>
<proteinExistence type="predicted"/>
<dbReference type="EMBL" id="CP168151">
    <property type="protein sequence ID" value="XFD39899.1"/>
    <property type="molecule type" value="Genomic_DNA"/>
</dbReference>
<accession>A0ACD5DET2</accession>
<sequence>MNYIGLSGGYMNVAEKLKLCRKNKGMTQEQLAKQLYVSRKTISSWENGRNYPDINSLIKMSSIFNVSMDDLLRDDRMLEYYAERDKQATKSHRIERYSYYLGIILLFLSYIELFRVEGFHTVIVPILLVVSMVILTIHYSDWQRFNVKKTAMMIATFAIAIIINGIAMGLSPTFRLTITPANLAKMLGGFAGDLLMTIVLSVSLTLLIFLQPKRHLD</sequence>
<organism evidence="1 2">
    <name type="scientific">Lentilactobacillus terminaliae</name>
    <dbReference type="NCBI Taxonomy" id="3003483"/>
    <lineage>
        <taxon>Bacteria</taxon>
        <taxon>Bacillati</taxon>
        <taxon>Bacillota</taxon>
        <taxon>Bacilli</taxon>
        <taxon>Lactobacillales</taxon>
        <taxon>Lactobacillaceae</taxon>
        <taxon>Lentilactobacillus</taxon>
    </lineage>
</organism>
<evidence type="ECO:0000313" key="1">
    <source>
        <dbReference type="EMBL" id="XFD39899.1"/>
    </source>
</evidence>
<evidence type="ECO:0000313" key="2">
    <source>
        <dbReference type="Proteomes" id="UP001149860"/>
    </source>
</evidence>
<protein>
    <submittedName>
        <fullName evidence="1">Helix-turn-helix domain-containing protein</fullName>
    </submittedName>
</protein>
<name>A0ACD5DET2_9LACO</name>
<gene>
    <name evidence="1" type="ORF">O0236_000910</name>
</gene>
<dbReference type="Proteomes" id="UP001149860">
    <property type="component" value="Chromosome"/>
</dbReference>